<keyword evidence="2" id="KW-0963">Cytoplasm</keyword>
<name>A0A1I7W1C9_LOALO</name>
<feature type="domain" description="TOG" evidence="5">
    <location>
        <begin position="786"/>
        <end position="1026"/>
    </location>
</feature>
<keyword evidence="6" id="KW-1185">Reference proteome</keyword>
<evidence type="ECO:0000313" key="6">
    <source>
        <dbReference type="Proteomes" id="UP000095285"/>
    </source>
</evidence>
<dbReference type="PANTHER" id="PTHR21567">
    <property type="entry name" value="CLASP"/>
    <property type="match status" value="1"/>
</dbReference>
<dbReference type="GO" id="GO:0005929">
    <property type="term" value="C:cilium"/>
    <property type="evidence" value="ECO:0007669"/>
    <property type="project" value="TreeGrafter"/>
</dbReference>
<dbReference type="GO" id="GO:0000226">
    <property type="term" value="P:microtubule cytoskeleton organization"/>
    <property type="evidence" value="ECO:0007669"/>
    <property type="project" value="UniProtKB-ARBA"/>
</dbReference>
<dbReference type="InterPro" id="IPR034085">
    <property type="entry name" value="TOG"/>
</dbReference>
<dbReference type="InterPro" id="IPR024395">
    <property type="entry name" value="CLASP_N_dom"/>
</dbReference>
<evidence type="ECO:0000313" key="7">
    <source>
        <dbReference type="WBParaSite" id="EN70_860"/>
    </source>
</evidence>
<comment type="subcellular location">
    <subcellularLocation>
        <location evidence="1">Cytoplasm</location>
        <location evidence="1">Cytoskeleton</location>
    </subcellularLocation>
</comment>
<dbReference type="eggNOG" id="KOG2933">
    <property type="taxonomic scope" value="Eukaryota"/>
</dbReference>
<protein>
    <submittedName>
        <fullName evidence="7">TOG domain-containing protein</fullName>
    </submittedName>
</protein>
<accession>A0A1I7W1C9</accession>
<dbReference type="Proteomes" id="UP000095285">
    <property type="component" value="Unassembled WGS sequence"/>
</dbReference>
<dbReference type="InterPro" id="IPR048491">
    <property type="entry name" value="XMAP215_CLASP_TOG"/>
</dbReference>
<evidence type="ECO:0000256" key="3">
    <source>
        <dbReference type="ARBA" id="ARBA00023212"/>
    </source>
</evidence>
<proteinExistence type="predicted"/>
<evidence type="ECO:0000256" key="1">
    <source>
        <dbReference type="ARBA" id="ARBA00004245"/>
    </source>
</evidence>
<feature type="region of interest" description="Disordered" evidence="4">
    <location>
        <begin position="738"/>
        <end position="766"/>
    </location>
</feature>
<dbReference type="SUPFAM" id="SSF48371">
    <property type="entry name" value="ARM repeat"/>
    <property type="match status" value="3"/>
</dbReference>
<dbReference type="Gene3D" id="1.25.10.10">
    <property type="entry name" value="Leucine-rich Repeat Variant"/>
    <property type="match status" value="4"/>
</dbReference>
<keyword evidence="3" id="KW-0206">Cytoskeleton</keyword>
<evidence type="ECO:0000256" key="4">
    <source>
        <dbReference type="SAM" id="MobiDB-lite"/>
    </source>
</evidence>
<dbReference type="SMART" id="SM01349">
    <property type="entry name" value="TOG"/>
    <property type="match status" value="2"/>
</dbReference>
<dbReference type="InterPro" id="IPR016024">
    <property type="entry name" value="ARM-type_fold"/>
</dbReference>
<dbReference type="Pfam" id="PF12348">
    <property type="entry name" value="CLASP_N"/>
    <property type="match status" value="1"/>
</dbReference>
<reference evidence="7" key="2">
    <citation type="submission" date="2016-11" db="UniProtKB">
        <authorList>
            <consortium name="WormBaseParasite"/>
        </authorList>
    </citation>
    <scope>IDENTIFICATION</scope>
</reference>
<dbReference type="STRING" id="7209.A0A1I7W1C9"/>
<feature type="compositionally biased region" description="Polar residues" evidence="4">
    <location>
        <begin position="738"/>
        <end position="755"/>
    </location>
</feature>
<dbReference type="PANTHER" id="PTHR21567:SF87">
    <property type="entry name" value="CRESCERIN-LIKE PROTEIN CHE-12"/>
    <property type="match status" value="1"/>
</dbReference>
<dbReference type="GO" id="GO:0005881">
    <property type="term" value="C:cytoplasmic microtubule"/>
    <property type="evidence" value="ECO:0007669"/>
    <property type="project" value="TreeGrafter"/>
</dbReference>
<evidence type="ECO:0000259" key="5">
    <source>
        <dbReference type="SMART" id="SM01349"/>
    </source>
</evidence>
<dbReference type="Pfam" id="PF21041">
    <property type="entry name" value="XMAP215_CLASP_TOG"/>
    <property type="match status" value="1"/>
</dbReference>
<reference evidence="6" key="1">
    <citation type="submission" date="2012-04" db="EMBL/GenBank/DDBJ databases">
        <title>The Genome Sequence of Loa loa.</title>
        <authorList>
            <consortium name="The Broad Institute Genome Sequencing Platform"/>
            <consortium name="Broad Institute Genome Sequencing Center for Infectious Disease"/>
            <person name="Nutman T.B."/>
            <person name="Fink D.L."/>
            <person name="Russ C."/>
            <person name="Young S."/>
            <person name="Zeng Q."/>
            <person name="Gargeya S."/>
            <person name="Alvarado L."/>
            <person name="Berlin A."/>
            <person name="Chapman S.B."/>
            <person name="Chen Z."/>
            <person name="Freedman E."/>
            <person name="Gellesch M."/>
            <person name="Goldberg J."/>
            <person name="Griggs A."/>
            <person name="Gujja S."/>
            <person name="Heilman E.R."/>
            <person name="Heiman D."/>
            <person name="Howarth C."/>
            <person name="Mehta T."/>
            <person name="Neiman D."/>
            <person name="Pearson M."/>
            <person name="Roberts A."/>
            <person name="Saif S."/>
            <person name="Shea T."/>
            <person name="Shenoy N."/>
            <person name="Sisk P."/>
            <person name="Stolte C."/>
            <person name="Sykes S."/>
            <person name="White J."/>
            <person name="Yandava C."/>
            <person name="Haas B."/>
            <person name="Henn M.R."/>
            <person name="Nusbaum C."/>
            <person name="Birren B."/>
        </authorList>
    </citation>
    <scope>NUCLEOTIDE SEQUENCE [LARGE SCALE GENOMIC DNA]</scope>
</reference>
<feature type="domain" description="TOG" evidence="5">
    <location>
        <begin position="239"/>
        <end position="469"/>
    </location>
</feature>
<dbReference type="GO" id="GO:0008017">
    <property type="term" value="F:microtubule binding"/>
    <property type="evidence" value="ECO:0007669"/>
    <property type="project" value="TreeGrafter"/>
</dbReference>
<dbReference type="InterPro" id="IPR011989">
    <property type="entry name" value="ARM-like"/>
</dbReference>
<sequence length="1291" mass="145403">MLAPIVMDRNMTPLLPPDEDIIELLRSTDFDVRLQTLSRLTIWVKHNPQWFIKFAKKGDLFNQFEQLLMDDRWEYVEWCITYLLPFIVTKLGSPKITIRRITNQMLTAYLKLEPNALNIVQKMIANFLLNDENDEQIKDEALREIPNLMIMECIDQNWKILISSLAEMLHTILPEKHEKIIRLFAHFAVYLGTERLQKILSELTTKQYEICKKYERIIFETSETMKESLTNKEKIPSNTDVELRYRFGIIPVLTSNMLNNETDPTSRIIALEQVNEIMNGITPEEARKFATHLHSYFLTLGNVLDDLNFKVVTLCLDVLRLTLEKVGSFLAPYTQQVVGLISKHFGNQKSAIRQQIMAICMITMQNCSPKSVISYLCVYSEHRSSRIREEILNIMTAALLTFDSRMINLKAIADIVVPLLADQKRRVRLAAFELFAVFAHLSSKSIKGLLKSVSNLEQKHRAYGLLNAVKARISRKTLPKIRPDGLIEYATPVGTGISINRDGWQSLKMDNLDYEWIMSGSSGSSSILSRRKWPSVSSLGKQSSSSVPTSENALAEIVDSNDDIPWKENFNEMLVETKNVNIPGNDTKISMIERPYSDDCNRYKHNGNGMHEKCWDDDPSSHSVDRIHLEKLQLDNNLYHTTNNDSDTIHKNRSDTVNISNGIKKELSEENFTENGSNGIFMANNISLSRKVTNPNDLPIKPSKSGNYYDGYAPSEPAIPTRPFQLLVRKSFSHQNLASTSKTTAIPQHGQGSSKMNRKDKLKSSSSMRSIISNSSSITGISKREKYVQNMEALLKNPEFALNDALQKLNAEEWNGKLCAIEMIDTLTKISPGVLAGNIHQVVMKLLNECKNLRSTVSRAAISTFGTLFENLKTIMDSDIEKVCLVLMQKAGDVTNAFIRDDATIALEKMIKYVSPGRSLNALVIAGAKSKSNTIRACCASLLIKLVERLGPINTVSSVEFPRFVTSLLLFARDANVTVRQTGKYGIRLLSQNNDSFDDAVRKSLNESERQNLREVLDAINRKGLEDGILGSSSLSLGTISRSGSIRRSGGGNGRDLLISQGIQQDLLEIRNNLIASEWERRMQGLKEFSEIVMRNDRAAISDTKVLGAFVGRTSDINFKVSVEAMETLITILPILSPHFSNGTSLKAVLYQLINSLMSHLASRSEGHRQHAKLCFEEITKYIENVALLAPFAAATKQANVKQKPFMLHTLSKLMESGYSIKPRQAEAAGLPVLWELLKTPPRSCSDPEVRDAIRHYAITMARCLGIKTLLDLSTFRINPSQKKILQELIS</sequence>
<dbReference type="WBParaSite" id="EN70_860">
    <property type="protein sequence ID" value="EN70_860"/>
    <property type="gene ID" value="EN70_860"/>
</dbReference>
<organism evidence="6 7">
    <name type="scientific">Loa loa</name>
    <name type="common">Eye worm</name>
    <name type="synonym">Filaria loa</name>
    <dbReference type="NCBI Taxonomy" id="7209"/>
    <lineage>
        <taxon>Eukaryota</taxon>
        <taxon>Metazoa</taxon>
        <taxon>Ecdysozoa</taxon>
        <taxon>Nematoda</taxon>
        <taxon>Chromadorea</taxon>
        <taxon>Rhabditida</taxon>
        <taxon>Spirurina</taxon>
        <taxon>Spiruromorpha</taxon>
        <taxon>Filarioidea</taxon>
        <taxon>Onchocercidae</taxon>
        <taxon>Loa</taxon>
    </lineage>
</organism>
<evidence type="ECO:0000256" key="2">
    <source>
        <dbReference type="ARBA" id="ARBA00022490"/>
    </source>
</evidence>